<reference evidence="2" key="1">
    <citation type="submission" date="2021-01" db="EMBL/GenBank/DDBJ databases">
        <title>Whole genome shotgun sequence of Virgisporangium aurantiacum NBRC 16421.</title>
        <authorList>
            <person name="Komaki H."/>
            <person name="Tamura T."/>
        </authorList>
    </citation>
    <scope>NUCLEOTIDE SEQUENCE</scope>
    <source>
        <strain evidence="2">NBRC 16421</strain>
    </source>
</reference>
<accession>A0A8J4E3K5</accession>
<dbReference type="Proteomes" id="UP000612585">
    <property type="component" value="Unassembled WGS sequence"/>
</dbReference>
<keyword evidence="3" id="KW-1185">Reference proteome</keyword>
<feature type="domain" description="DUF427" evidence="1">
    <location>
        <begin position="24"/>
        <end position="112"/>
    </location>
</feature>
<protein>
    <recommendedName>
        <fullName evidence="1">DUF427 domain-containing protein</fullName>
    </recommendedName>
</protein>
<evidence type="ECO:0000313" key="2">
    <source>
        <dbReference type="EMBL" id="GIJ60970.1"/>
    </source>
</evidence>
<sequence>MTDKPVKIPGPDHPITVTPAASRVVVRVGDRVVADTTQALSLKEATYPAVPYVPRADVDMALLERTDHQTYCPYKGDASYYSIAGAGENVVWTYEAPYEAVAPIKEYVAFYPNKVTVEELPL</sequence>
<dbReference type="RefSeq" id="WP_204005650.1">
    <property type="nucleotide sequence ID" value="NZ_BOPG01000061.1"/>
</dbReference>
<dbReference type="PANTHER" id="PTHR34310">
    <property type="entry name" value="DUF427 DOMAIN PROTEIN (AFU_ORTHOLOGUE AFUA_3G02220)"/>
    <property type="match status" value="1"/>
</dbReference>
<name>A0A8J4E3K5_9ACTN</name>
<dbReference type="AlphaFoldDB" id="A0A8J4E3K5"/>
<comment type="caution">
    <text evidence="2">The sequence shown here is derived from an EMBL/GenBank/DDBJ whole genome shotgun (WGS) entry which is preliminary data.</text>
</comment>
<dbReference type="InterPro" id="IPR038694">
    <property type="entry name" value="DUF427_sf"/>
</dbReference>
<gene>
    <name evidence="2" type="ORF">Vau01_084860</name>
</gene>
<dbReference type="Gene3D" id="2.170.150.40">
    <property type="entry name" value="Domain of unknown function (DUF427)"/>
    <property type="match status" value="1"/>
</dbReference>
<dbReference type="EMBL" id="BOPG01000061">
    <property type="protein sequence ID" value="GIJ60970.1"/>
    <property type="molecule type" value="Genomic_DNA"/>
</dbReference>
<evidence type="ECO:0000259" key="1">
    <source>
        <dbReference type="Pfam" id="PF04248"/>
    </source>
</evidence>
<dbReference type="InterPro" id="IPR007361">
    <property type="entry name" value="DUF427"/>
</dbReference>
<dbReference type="Pfam" id="PF04248">
    <property type="entry name" value="NTP_transf_9"/>
    <property type="match status" value="1"/>
</dbReference>
<proteinExistence type="predicted"/>
<evidence type="ECO:0000313" key="3">
    <source>
        <dbReference type="Proteomes" id="UP000612585"/>
    </source>
</evidence>
<organism evidence="2 3">
    <name type="scientific">Virgisporangium aurantiacum</name>
    <dbReference type="NCBI Taxonomy" id="175570"/>
    <lineage>
        <taxon>Bacteria</taxon>
        <taxon>Bacillati</taxon>
        <taxon>Actinomycetota</taxon>
        <taxon>Actinomycetes</taxon>
        <taxon>Micromonosporales</taxon>
        <taxon>Micromonosporaceae</taxon>
        <taxon>Virgisporangium</taxon>
    </lineage>
</organism>
<dbReference type="PANTHER" id="PTHR34310:SF9">
    <property type="entry name" value="BLR5716 PROTEIN"/>
    <property type="match status" value="1"/>
</dbReference>